<dbReference type="InterPro" id="IPR029057">
    <property type="entry name" value="PRTase-like"/>
</dbReference>
<evidence type="ECO:0000313" key="3">
    <source>
        <dbReference type="Proteomes" id="UP000680067"/>
    </source>
</evidence>
<evidence type="ECO:0000256" key="1">
    <source>
        <dbReference type="ARBA" id="ARBA00008007"/>
    </source>
</evidence>
<reference evidence="2" key="1">
    <citation type="submission" date="2021-04" db="EMBL/GenBank/DDBJ databases">
        <title>novel species isolated from subtropical streams in China.</title>
        <authorList>
            <person name="Lu H."/>
        </authorList>
    </citation>
    <scope>NUCLEOTIDE SEQUENCE</scope>
    <source>
        <strain evidence="2">LFS511W</strain>
    </source>
</reference>
<dbReference type="Gene3D" id="3.40.50.2020">
    <property type="match status" value="1"/>
</dbReference>
<dbReference type="PANTHER" id="PTHR47505">
    <property type="entry name" value="DNA UTILIZATION PROTEIN YHGH"/>
    <property type="match status" value="1"/>
</dbReference>
<name>A0A941DQB3_9BURK</name>
<dbReference type="EMBL" id="JAGSPN010000005">
    <property type="protein sequence ID" value="MBR7782146.1"/>
    <property type="molecule type" value="Genomic_DNA"/>
</dbReference>
<dbReference type="PANTHER" id="PTHR47505:SF1">
    <property type="entry name" value="DNA UTILIZATION PROTEIN YHGH"/>
    <property type="match status" value="1"/>
</dbReference>
<comment type="caution">
    <text evidence="2">The sequence shown here is derived from an EMBL/GenBank/DDBJ whole genome shotgun (WGS) entry which is preliminary data.</text>
</comment>
<sequence length="192" mass="21239">MSAPAAVCGQCLRHPPAFDLSFVGFCYRPPADQLILALKFGHRTALASWLGQQLFDAIPDRYWQDDAPDCLIPVPLSRQRLQERGFNQALEIARILSRLSGVPVWPDATERLRDTQPQASLPLSERKRNLHQAFGWRAEQGVLPAGRHIALVDDVMTSGMTLHEIATMLKLNGARRVSVLLAARTPSPGDAL</sequence>
<comment type="similarity">
    <text evidence="1">Belongs to the ComF/GntX family.</text>
</comment>
<dbReference type="SUPFAM" id="SSF53271">
    <property type="entry name" value="PRTase-like"/>
    <property type="match status" value="1"/>
</dbReference>
<dbReference type="InterPro" id="IPR000836">
    <property type="entry name" value="PRTase_dom"/>
</dbReference>
<organism evidence="2 3">
    <name type="scientific">Undibacterium luofuense</name>
    <dbReference type="NCBI Taxonomy" id="2828733"/>
    <lineage>
        <taxon>Bacteria</taxon>
        <taxon>Pseudomonadati</taxon>
        <taxon>Pseudomonadota</taxon>
        <taxon>Betaproteobacteria</taxon>
        <taxon>Burkholderiales</taxon>
        <taxon>Oxalobacteraceae</taxon>
        <taxon>Undibacterium</taxon>
    </lineage>
</organism>
<accession>A0A941DQB3</accession>
<proteinExistence type="inferred from homology"/>
<dbReference type="Proteomes" id="UP000680067">
    <property type="component" value="Unassembled WGS sequence"/>
</dbReference>
<dbReference type="AlphaFoldDB" id="A0A941DQB3"/>
<dbReference type="CDD" id="cd06223">
    <property type="entry name" value="PRTases_typeI"/>
    <property type="match status" value="1"/>
</dbReference>
<evidence type="ECO:0000313" key="2">
    <source>
        <dbReference type="EMBL" id="MBR7782146.1"/>
    </source>
</evidence>
<gene>
    <name evidence="2" type="ORF">KDM89_08340</name>
</gene>
<protein>
    <submittedName>
        <fullName evidence="2">ComF family protein</fullName>
    </submittedName>
</protein>
<keyword evidence="3" id="KW-1185">Reference proteome</keyword>
<dbReference type="RefSeq" id="WP_212687491.1">
    <property type="nucleotide sequence ID" value="NZ_JAGSPN010000005.1"/>
</dbReference>
<dbReference type="InterPro" id="IPR051910">
    <property type="entry name" value="ComF/GntX_DNA_util-trans"/>
</dbReference>